<dbReference type="GO" id="GO:0043709">
    <property type="term" value="P:cell adhesion involved in single-species biofilm formation"/>
    <property type="evidence" value="ECO:0007669"/>
    <property type="project" value="TreeGrafter"/>
</dbReference>
<sequence length="522" mass="58648">MQARQRKMHEGGNDGRLQCQKEQGYLNGYPARGREQMKTRNRRLWMAAYTVIAVFLLVLWTAIQVHGNRRRAEHASELLMAQAEKIIQTNEEEEKILTESLKENYMTRAEAVAYILDHGGGTEDLEEIASLMKVDEIHIFDETGTIISGTHPEFYGFSFDSGEQIGYFKPMLEDQELTMCQDVMPNTADGRQMMYAMCWNSTGEYMVQVGINPVRLLEELRANEIPEVIAGMTHYEGTALIVASMEGTILGATDSSMEGMTLAEAGIDPSRTDHFNTSFTAEVNGRRCYCNVQMSGDYIIAVAQEVSMVNEDLPASLMMLVIYLAGAGILILVLVGVMNRRIRHAHAEATTDVMTGFLNRRAYAEAMKREQLNTDPLKVYAFIDINGLKRVNDTLGHDAGDELIIAAAQCMQKCMGPYGDLYRIGGDEFAALLRADAELEKQIREEFHQEVSSWQGKLSDRLSVSCGCASRAVYVGASIQDLERYAEEEMYEAKKRYYRENSREDRRKETTGKSGMETGVGF</sequence>
<evidence type="ECO:0000256" key="2">
    <source>
        <dbReference type="SAM" id="Phobius"/>
    </source>
</evidence>
<dbReference type="Proteomes" id="UP000461880">
    <property type="component" value="Unassembled WGS sequence"/>
</dbReference>
<protein>
    <submittedName>
        <fullName evidence="4">GGDEF domain-containing protein</fullName>
    </submittedName>
</protein>
<dbReference type="SMART" id="SM00267">
    <property type="entry name" value="GGDEF"/>
    <property type="match status" value="1"/>
</dbReference>
<evidence type="ECO:0000256" key="1">
    <source>
        <dbReference type="SAM" id="MobiDB-lite"/>
    </source>
</evidence>
<dbReference type="Pfam" id="PF00990">
    <property type="entry name" value="GGDEF"/>
    <property type="match status" value="1"/>
</dbReference>
<keyword evidence="2" id="KW-0472">Membrane</keyword>
<dbReference type="CDD" id="cd01949">
    <property type="entry name" value="GGDEF"/>
    <property type="match status" value="1"/>
</dbReference>
<reference evidence="4 5" key="1">
    <citation type="submission" date="2019-08" db="EMBL/GenBank/DDBJ databases">
        <title>In-depth cultivation of the pig gut microbiome towards novel bacterial diversity and tailored functional studies.</title>
        <authorList>
            <person name="Wylensek D."/>
            <person name="Hitch T.C.A."/>
            <person name="Clavel T."/>
        </authorList>
    </citation>
    <scope>NUCLEOTIDE SEQUENCE [LARGE SCALE GENOMIC DNA]</scope>
    <source>
        <strain evidence="4 5">Oil+RF-744-GAM-WT-6</strain>
    </source>
</reference>
<evidence type="ECO:0000259" key="3">
    <source>
        <dbReference type="PROSITE" id="PS50887"/>
    </source>
</evidence>
<dbReference type="InterPro" id="IPR029787">
    <property type="entry name" value="Nucleotide_cyclase"/>
</dbReference>
<dbReference type="PANTHER" id="PTHR45138">
    <property type="entry name" value="REGULATORY COMPONENTS OF SENSORY TRANSDUCTION SYSTEM"/>
    <property type="match status" value="1"/>
</dbReference>
<dbReference type="EMBL" id="VUMN01000013">
    <property type="protein sequence ID" value="MSS58546.1"/>
    <property type="molecule type" value="Genomic_DNA"/>
</dbReference>
<dbReference type="PROSITE" id="PS50887">
    <property type="entry name" value="GGDEF"/>
    <property type="match status" value="1"/>
</dbReference>
<evidence type="ECO:0000313" key="4">
    <source>
        <dbReference type="EMBL" id="MSS58546.1"/>
    </source>
</evidence>
<feature type="compositionally biased region" description="Basic and acidic residues" evidence="1">
    <location>
        <begin position="499"/>
        <end position="511"/>
    </location>
</feature>
<dbReference type="InterPro" id="IPR043128">
    <property type="entry name" value="Rev_trsase/Diguanyl_cyclase"/>
</dbReference>
<dbReference type="GO" id="GO:0052621">
    <property type="term" value="F:diguanylate cyclase activity"/>
    <property type="evidence" value="ECO:0007669"/>
    <property type="project" value="TreeGrafter"/>
</dbReference>
<proteinExistence type="predicted"/>
<gene>
    <name evidence="4" type="ORF">FYJ51_06465</name>
</gene>
<dbReference type="PANTHER" id="PTHR45138:SF9">
    <property type="entry name" value="DIGUANYLATE CYCLASE DGCM-RELATED"/>
    <property type="match status" value="1"/>
</dbReference>
<keyword evidence="2" id="KW-1133">Transmembrane helix</keyword>
<evidence type="ECO:0000313" key="5">
    <source>
        <dbReference type="Proteomes" id="UP000461880"/>
    </source>
</evidence>
<dbReference type="AlphaFoldDB" id="A0A7X2NSL1"/>
<dbReference type="NCBIfam" id="TIGR00254">
    <property type="entry name" value="GGDEF"/>
    <property type="match status" value="1"/>
</dbReference>
<keyword evidence="5" id="KW-1185">Reference proteome</keyword>
<dbReference type="GO" id="GO:0005886">
    <property type="term" value="C:plasma membrane"/>
    <property type="evidence" value="ECO:0007669"/>
    <property type="project" value="TreeGrafter"/>
</dbReference>
<dbReference type="GO" id="GO:1902201">
    <property type="term" value="P:negative regulation of bacterial-type flagellum-dependent cell motility"/>
    <property type="evidence" value="ECO:0007669"/>
    <property type="project" value="TreeGrafter"/>
</dbReference>
<accession>A0A7X2NSL1</accession>
<feature type="transmembrane region" description="Helical" evidence="2">
    <location>
        <begin position="44"/>
        <end position="63"/>
    </location>
</feature>
<name>A0A7X2NSL1_9FIRM</name>
<feature type="transmembrane region" description="Helical" evidence="2">
    <location>
        <begin position="317"/>
        <end position="337"/>
    </location>
</feature>
<dbReference type="InterPro" id="IPR000160">
    <property type="entry name" value="GGDEF_dom"/>
</dbReference>
<keyword evidence="2" id="KW-0812">Transmembrane</keyword>
<comment type="caution">
    <text evidence="4">The sequence shown here is derived from an EMBL/GenBank/DDBJ whole genome shotgun (WGS) entry which is preliminary data.</text>
</comment>
<dbReference type="Gene3D" id="3.30.70.270">
    <property type="match status" value="1"/>
</dbReference>
<dbReference type="SUPFAM" id="SSF55073">
    <property type="entry name" value="Nucleotide cyclase"/>
    <property type="match status" value="1"/>
</dbReference>
<dbReference type="InterPro" id="IPR050469">
    <property type="entry name" value="Diguanylate_Cyclase"/>
</dbReference>
<feature type="domain" description="GGDEF" evidence="3">
    <location>
        <begin position="376"/>
        <end position="508"/>
    </location>
</feature>
<feature type="region of interest" description="Disordered" evidence="1">
    <location>
        <begin position="499"/>
        <end position="522"/>
    </location>
</feature>
<organism evidence="4 5">
    <name type="scientific">Stecheria intestinalis</name>
    <dbReference type="NCBI Taxonomy" id="2606630"/>
    <lineage>
        <taxon>Bacteria</taxon>
        <taxon>Bacillati</taxon>
        <taxon>Bacillota</taxon>
        <taxon>Erysipelotrichia</taxon>
        <taxon>Erysipelotrichales</taxon>
        <taxon>Erysipelotrichaceae</taxon>
        <taxon>Stecheria</taxon>
    </lineage>
</organism>